<evidence type="ECO:0000256" key="4">
    <source>
        <dbReference type="PROSITE-ProRule" id="PRU00267"/>
    </source>
</evidence>
<feature type="compositionally biased region" description="Acidic residues" evidence="5">
    <location>
        <begin position="225"/>
        <end position="236"/>
    </location>
</feature>
<organism evidence="7 8">
    <name type="scientific">Candolleomyces eurysporus</name>
    <dbReference type="NCBI Taxonomy" id="2828524"/>
    <lineage>
        <taxon>Eukaryota</taxon>
        <taxon>Fungi</taxon>
        <taxon>Dikarya</taxon>
        <taxon>Basidiomycota</taxon>
        <taxon>Agaricomycotina</taxon>
        <taxon>Agaricomycetes</taxon>
        <taxon>Agaricomycetidae</taxon>
        <taxon>Agaricales</taxon>
        <taxon>Agaricineae</taxon>
        <taxon>Psathyrellaceae</taxon>
        <taxon>Candolleomyces</taxon>
    </lineage>
</organism>
<feature type="region of interest" description="Disordered" evidence="5">
    <location>
        <begin position="53"/>
        <end position="89"/>
    </location>
</feature>
<feature type="DNA-binding region" description="HMG box" evidence="4">
    <location>
        <begin position="79"/>
        <end position="147"/>
    </location>
</feature>
<evidence type="ECO:0000256" key="1">
    <source>
        <dbReference type="ARBA" id="ARBA00004123"/>
    </source>
</evidence>
<keyword evidence="3 4" id="KW-0539">Nucleus</keyword>
<dbReference type="AlphaFoldDB" id="A0A9W8MB05"/>
<dbReference type="GO" id="GO:0003677">
    <property type="term" value="F:DNA binding"/>
    <property type="evidence" value="ECO:0007669"/>
    <property type="project" value="UniProtKB-UniRule"/>
</dbReference>
<dbReference type="PANTHER" id="PTHR48112">
    <property type="entry name" value="HIGH MOBILITY GROUP PROTEIN DSP1"/>
    <property type="match status" value="1"/>
</dbReference>
<dbReference type="EMBL" id="JANBPK010001487">
    <property type="protein sequence ID" value="KAJ2922508.1"/>
    <property type="molecule type" value="Genomic_DNA"/>
</dbReference>
<dbReference type="GO" id="GO:0005634">
    <property type="term" value="C:nucleus"/>
    <property type="evidence" value="ECO:0007669"/>
    <property type="project" value="UniProtKB-SubCell"/>
</dbReference>
<dbReference type="PANTHER" id="PTHR48112:SF32">
    <property type="entry name" value="HIGH MOBILITY GROUP PROTEIN B3"/>
    <property type="match status" value="1"/>
</dbReference>
<reference evidence="7" key="1">
    <citation type="submission" date="2022-06" db="EMBL/GenBank/DDBJ databases">
        <title>Genome Sequence of Candolleomyces eurysporus.</title>
        <authorList>
            <person name="Buettner E."/>
        </authorList>
    </citation>
    <scope>NUCLEOTIDE SEQUENCE</scope>
    <source>
        <strain evidence="7">VTCC 930004</strain>
    </source>
</reference>
<evidence type="ECO:0000256" key="3">
    <source>
        <dbReference type="ARBA" id="ARBA00023242"/>
    </source>
</evidence>
<evidence type="ECO:0000256" key="5">
    <source>
        <dbReference type="SAM" id="MobiDB-lite"/>
    </source>
</evidence>
<accession>A0A9W8MB05</accession>
<feature type="non-terminal residue" evidence="7">
    <location>
        <position position="261"/>
    </location>
</feature>
<proteinExistence type="predicted"/>
<dbReference type="Gene3D" id="1.10.30.10">
    <property type="entry name" value="High mobility group box domain"/>
    <property type="match status" value="1"/>
</dbReference>
<keyword evidence="2 4" id="KW-0238">DNA-binding</keyword>
<feature type="domain" description="HMG box" evidence="6">
    <location>
        <begin position="79"/>
        <end position="147"/>
    </location>
</feature>
<dbReference type="InterPro" id="IPR036910">
    <property type="entry name" value="HMG_box_dom_sf"/>
</dbReference>
<evidence type="ECO:0000259" key="6">
    <source>
        <dbReference type="PROSITE" id="PS50118"/>
    </source>
</evidence>
<evidence type="ECO:0000313" key="8">
    <source>
        <dbReference type="Proteomes" id="UP001140091"/>
    </source>
</evidence>
<feature type="region of interest" description="Disordered" evidence="5">
    <location>
        <begin position="140"/>
        <end position="261"/>
    </location>
</feature>
<dbReference type="SMART" id="SM00398">
    <property type="entry name" value="HMG"/>
    <property type="match status" value="1"/>
</dbReference>
<dbReference type="Pfam" id="PF00505">
    <property type="entry name" value="HMG_box"/>
    <property type="match status" value="1"/>
</dbReference>
<name>A0A9W8MB05_9AGAR</name>
<protein>
    <recommendedName>
        <fullName evidence="6">HMG box domain-containing protein</fullName>
    </recommendedName>
</protein>
<dbReference type="PROSITE" id="PS50118">
    <property type="entry name" value="HMG_BOX_2"/>
    <property type="match status" value="1"/>
</dbReference>
<dbReference type="InterPro" id="IPR050342">
    <property type="entry name" value="HMGB"/>
</dbReference>
<feature type="compositionally biased region" description="Low complexity" evidence="5">
    <location>
        <begin position="155"/>
        <end position="168"/>
    </location>
</feature>
<dbReference type="InterPro" id="IPR009071">
    <property type="entry name" value="HMG_box_dom"/>
</dbReference>
<evidence type="ECO:0000256" key="2">
    <source>
        <dbReference type="ARBA" id="ARBA00023125"/>
    </source>
</evidence>
<dbReference type="CDD" id="cd00084">
    <property type="entry name" value="HMG-box_SF"/>
    <property type="match status" value="1"/>
</dbReference>
<comment type="caution">
    <text evidence="7">The sequence shown here is derived from an EMBL/GenBank/DDBJ whole genome shotgun (WGS) entry which is preliminary data.</text>
</comment>
<dbReference type="SUPFAM" id="SSF47095">
    <property type="entry name" value="HMG-box"/>
    <property type="match status" value="1"/>
</dbReference>
<evidence type="ECO:0000313" key="7">
    <source>
        <dbReference type="EMBL" id="KAJ2922508.1"/>
    </source>
</evidence>
<dbReference type="OrthoDB" id="1919336at2759"/>
<keyword evidence="8" id="KW-1185">Reference proteome</keyword>
<comment type="subcellular location">
    <subcellularLocation>
        <location evidence="1">Nucleus</location>
    </subcellularLocation>
</comment>
<feature type="compositionally biased region" description="Acidic residues" evidence="5">
    <location>
        <begin position="195"/>
        <end position="212"/>
    </location>
</feature>
<sequence length="261" mass="28357">MFPLPSPSSTSLTPPKLAASLLASAQQLRSTAQDAEDFAKLISGIDVDGKGKRKELVFDDGDGSKKRKRSVKPKDPNAPRRPASSYILFQNEKRAKLREENPQLSNAEILHLCSEMWKNADDETREEFNQKQLAEKARYEVDKKAWDSRTPAQVAAAEKATAEAAASKKANKGGRSKKDPAPVAAVQARPPPPEVDSDEDAETGDDSEEESNLEVPAARGAKEESSEEETDSDESEPAPKRKRGASAQPKPVKGIKKPSKA</sequence>
<gene>
    <name evidence="7" type="ORF">H1R20_g14587</name>
</gene>
<dbReference type="Proteomes" id="UP001140091">
    <property type="component" value="Unassembled WGS sequence"/>
</dbReference>